<comment type="caution">
    <text evidence="1">The sequence shown here is derived from an EMBL/GenBank/DDBJ whole genome shotgun (WGS) entry which is preliminary data.</text>
</comment>
<name>A0A532V0R1_UNCL8</name>
<dbReference type="PANTHER" id="PTHR35866">
    <property type="entry name" value="PUTATIVE-RELATED"/>
    <property type="match status" value="1"/>
</dbReference>
<dbReference type="EMBL" id="NJBN01000004">
    <property type="protein sequence ID" value="TKJ40781.1"/>
    <property type="molecule type" value="Genomic_DNA"/>
</dbReference>
<protein>
    <submittedName>
        <fullName evidence="1">Zinc/iron-chelating domain-containing protein</fullName>
    </submittedName>
</protein>
<gene>
    <name evidence="1" type="ORF">CEE37_07395</name>
</gene>
<organism evidence="1 2">
    <name type="scientific">candidate division LCP-89 bacterium B3_LCP</name>
    <dbReference type="NCBI Taxonomy" id="2012998"/>
    <lineage>
        <taxon>Bacteria</taxon>
        <taxon>Pseudomonadati</taxon>
        <taxon>Bacteria division LCP-89</taxon>
    </lineage>
</organism>
<dbReference type="AlphaFoldDB" id="A0A532V0R1"/>
<dbReference type="PANTHER" id="PTHR35866:SF1">
    <property type="entry name" value="YKGJ FAMILY CYSTEINE CLUSTER PROTEIN"/>
    <property type="match status" value="1"/>
</dbReference>
<dbReference type="Proteomes" id="UP000319619">
    <property type="component" value="Unassembled WGS sequence"/>
</dbReference>
<proteinExistence type="predicted"/>
<dbReference type="Pfam" id="PF03692">
    <property type="entry name" value="CxxCxxCC"/>
    <property type="match status" value="1"/>
</dbReference>
<accession>A0A532V0R1</accession>
<evidence type="ECO:0000313" key="1">
    <source>
        <dbReference type="EMBL" id="TKJ40781.1"/>
    </source>
</evidence>
<dbReference type="InterPro" id="IPR005358">
    <property type="entry name" value="Puta_zinc/iron-chelating_dom"/>
</dbReference>
<reference evidence="1 2" key="1">
    <citation type="submission" date="2017-06" db="EMBL/GenBank/DDBJ databases">
        <title>Novel microbial phyla capable of carbon fixation and sulfur reduction in deep-sea sediments.</title>
        <authorList>
            <person name="Huang J."/>
            <person name="Baker B."/>
            <person name="Wang Y."/>
        </authorList>
    </citation>
    <scope>NUCLEOTIDE SEQUENCE [LARGE SCALE GENOMIC DNA]</scope>
    <source>
        <strain evidence="1">B3_LCP</strain>
    </source>
</reference>
<sequence length="264" mass="30985">MREIENLKRAILEEYPRLTADDTFKFNCRPGVSCFNECCGDVNIFLTPYDILRMKNRLGISSEEFLDNYTITPIDKNQNYPVILLKMQDNEGKTCHFVGSEGCTIYEDRPWACRYYPVGLASPKEGENDSDEDFYFILKEDVCKGFAEGDTEWTIGQWRTDQGLEAFDEFGKLYKEITLHDYFTQGKQLDVPRMELFHMACYNLDKFRYFIKESTFLQRFDLEEGLIDKIMVDDEELLRFGFRWLKFALFAEKTIDIKPSALSG</sequence>
<evidence type="ECO:0000313" key="2">
    <source>
        <dbReference type="Proteomes" id="UP000319619"/>
    </source>
</evidence>